<organism evidence="1 2">
    <name type="scientific">Larkinella knui</name>
    <dbReference type="NCBI Taxonomy" id="2025310"/>
    <lineage>
        <taxon>Bacteria</taxon>
        <taxon>Pseudomonadati</taxon>
        <taxon>Bacteroidota</taxon>
        <taxon>Cytophagia</taxon>
        <taxon>Cytophagales</taxon>
        <taxon>Spirosomataceae</taxon>
        <taxon>Larkinella</taxon>
    </lineage>
</organism>
<dbReference type="Proteomes" id="UP000274271">
    <property type="component" value="Unassembled WGS sequence"/>
</dbReference>
<protein>
    <submittedName>
        <fullName evidence="1">Uncharacterized protein</fullName>
    </submittedName>
</protein>
<accession>A0A3P1CXP9</accession>
<proteinExistence type="predicted"/>
<gene>
    <name evidence="1" type="ORF">EHT87_07560</name>
</gene>
<reference evidence="1 2" key="1">
    <citation type="submission" date="2018-11" db="EMBL/GenBank/DDBJ databases">
        <authorList>
            <person name="Zhou Z."/>
            <person name="Wang G."/>
        </authorList>
    </citation>
    <scope>NUCLEOTIDE SEQUENCE [LARGE SCALE GENOMIC DNA]</scope>
    <source>
        <strain evidence="1 2">KCTC42998</strain>
    </source>
</reference>
<dbReference type="OrthoDB" id="955894at2"/>
<dbReference type="RefSeq" id="WP_124905398.1">
    <property type="nucleotide sequence ID" value="NZ_RQJP01000001.1"/>
</dbReference>
<dbReference type="AlphaFoldDB" id="A0A3P1CXP9"/>
<dbReference type="EMBL" id="RQJP01000001">
    <property type="protein sequence ID" value="RRB18121.1"/>
    <property type="molecule type" value="Genomic_DNA"/>
</dbReference>
<evidence type="ECO:0000313" key="2">
    <source>
        <dbReference type="Proteomes" id="UP000274271"/>
    </source>
</evidence>
<sequence length="173" mass="20143">MVIVLNGIKNGVNWTNLTLSVKSHEAAFESLSTYVAKGLVLLDACLIDGDNRLELPIEVFDGQPFRWPLQQLQNEWELILGDRSVQVVQQNRQRAKDWDDLLIIYYEKQIDHFSRIIEQLEKAATTNTTKRSSPKKNRLAYQYELLIQRHTQQLAAIQKSHQKALEHLRRLHS</sequence>
<evidence type="ECO:0000313" key="1">
    <source>
        <dbReference type="EMBL" id="RRB18121.1"/>
    </source>
</evidence>
<name>A0A3P1CXP9_9BACT</name>
<keyword evidence="2" id="KW-1185">Reference proteome</keyword>
<comment type="caution">
    <text evidence="1">The sequence shown here is derived from an EMBL/GenBank/DDBJ whole genome shotgun (WGS) entry which is preliminary data.</text>
</comment>